<dbReference type="Proteomes" id="UP001646141">
    <property type="component" value="Unassembled WGS sequence"/>
</dbReference>
<evidence type="ECO:0000313" key="1">
    <source>
        <dbReference type="EMBL" id="MBL3689069.1"/>
    </source>
</evidence>
<comment type="caution">
    <text evidence="1">The sequence shown here is derived from an EMBL/GenBank/DDBJ whole genome shotgun (WGS) entry which is preliminary data.</text>
</comment>
<protein>
    <submittedName>
        <fullName evidence="1">DUF3830 family protein</fullName>
    </submittedName>
</protein>
<evidence type="ECO:0000313" key="2">
    <source>
        <dbReference type="Proteomes" id="UP001646141"/>
    </source>
</evidence>
<reference evidence="1 2" key="1">
    <citation type="submission" date="2018-09" db="EMBL/GenBank/DDBJ databases">
        <title>Comparative genomics of Leucobacter spp.</title>
        <authorList>
            <person name="Reis A.C."/>
            <person name="Kolvenbach B.A."/>
            <person name="Corvini P.F.X."/>
            <person name="Nunes O.C."/>
        </authorList>
    </citation>
    <scope>NUCLEOTIDE SEQUENCE [LARGE SCALE GENOMIC DNA]</scope>
    <source>
        <strain evidence="1 2">L-1</strain>
    </source>
</reference>
<dbReference type="InterPro" id="IPR024532">
    <property type="entry name" value="DUF3830"/>
</dbReference>
<dbReference type="EMBL" id="QYAD01000001">
    <property type="protein sequence ID" value="MBL3689069.1"/>
    <property type="molecule type" value="Genomic_DNA"/>
</dbReference>
<accession>A0ABS1SLP6</accession>
<organism evidence="1 2">
    <name type="scientific">Leucobacter chromiireducens subsp. chromiireducens</name>
    <dbReference type="NCBI Taxonomy" id="660067"/>
    <lineage>
        <taxon>Bacteria</taxon>
        <taxon>Bacillati</taxon>
        <taxon>Actinomycetota</taxon>
        <taxon>Actinomycetes</taxon>
        <taxon>Micrococcales</taxon>
        <taxon>Microbacteriaceae</taxon>
        <taxon>Leucobacter</taxon>
    </lineage>
</organism>
<name>A0ABS1SLP6_9MICO</name>
<dbReference type="Pfam" id="PF12903">
    <property type="entry name" value="DUF3830"/>
    <property type="match status" value="1"/>
</dbReference>
<proteinExistence type="predicted"/>
<keyword evidence="2" id="KW-1185">Reference proteome</keyword>
<sequence length="156" mass="16851">MTKQISLTFPNGAKAIAELNLDNAPVTAQTIWDALEQPVEVLAVHAAFAGPEIMTGLPESAQNFDPESIPVENQTCFPAAGDLLWYYQAPNQMKNMSEDLWEIGVFYGDGGRIFGPLGWTPCNIFASITEGLDEFAAACANTRIDGAKTITIARVN</sequence>
<dbReference type="RefSeq" id="WP_202381034.1">
    <property type="nucleotide sequence ID" value="NZ_BAAAMA010000004.1"/>
</dbReference>
<dbReference type="Gene3D" id="2.40.100.20">
    <property type="match status" value="1"/>
</dbReference>
<gene>
    <name evidence="1" type="ORF">D3226_03730</name>
</gene>